<sequence length="272" mass="30875">MAAHKSDPSNHDAKYNPPRPSALARVMREFEDLVNIFEEALLHSDHHSALLLCLSDDEARRREKLRQEARRLAIDELSTKYTRKSIRTSLCAAESMGKLAEERLYSAADVVDAPDASLDRIRNGYFRLYSSQLFDLLGQPTDLRFGTLRFHTSHPDPYSARDGDTSLRTAVELALNSSFYIADSAETLPYHHFYLPGSPSLQNHGLLSRKWDDAGAFPDYDSWLLFTFLGSGYLKIEIPIEMCADIYGGPLRGRQDEEVLFWGVFVEDELLP</sequence>
<name>A0A9P4K4B9_9PLEO</name>
<evidence type="ECO:0000313" key="1">
    <source>
        <dbReference type="EMBL" id="KAF2259219.1"/>
    </source>
</evidence>
<dbReference type="AlphaFoldDB" id="A0A9P4K4B9"/>
<accession>A0A9P4K4B9</accession>
<organism evidence="1 2">
    <name type="scientific">Lojkania enalia</name>
    <dbReference type="NCBI Taxonomy" id="147567"/>
    <lineage>
        <taxon>Eukaryota</taxon>
        <taxon>Fungi</taxon>
        <taxon>Dikarya</taxon>
        <taxon>Ascomycota</taxon>
        <taxon>Pezizomycotina</taxon>
        <taxon>Dothideomycetes</taxon>
        <taxon>Pleosporomycetidae</taxon>
        <taxon>Pleosporales</taxon>
        <taxon>Pleosporales incertae sedis</taxon>
        <taxon>Lojkania</taxon>
    </lineage>
</organism>
<comment type="caution">
    <text evidence="1">The sequence shown here is derived from an EMBL/GenBank/DDBJ whole genome shotgun (WGS) entry which is preliminary data.</text>
</comment>
<keyword evidence="2" id="KW-1185">Reference proteome</keyword>
<proteinExistence type="predicted"/>
<reference evidence="2" key="1">
    <citation type="journal article" date="2020" name="Stud. Mycol.">
        <title>101 Dothideomycetes genomes: A test case for predicting lifestyles and emergence of pathogens.</title>
        <authorList>
            <person name="Haridas S."/>
            <person name="Albert R."/>
            <person name="Binder M."/>
            <person name="Bloem J."/>
            <person name="LaButti K."/>
            <person name="Salamov A."/>
            <person name="Andreopoulos B."/>
            <person name="Baker S."/>
            <person name="Barry K."/>
            <person name="Bills G."/>
            <person name="Bluhm B."/>
            <person name="Cannon C."/>
            <person name="Castanera R."/>
            <person name="Culley D."/>
            <person name="Daum C."/>
            <person name="Ezra D."/>
            <person name="Gonzalez J."/>
            <person name="Henrissat B."/>
            <person name="Kuo A."/>
            <person name="Liang C."/>
            <person name="Lipzen A."/>
            <person name="Lutzoni F."/>
            <person name="Magnuson J."/>
            <person name="Mondo S."/>
            <person name="Nolan M."/>
            <person name="Ohm R."/>
            <person name="Pangilinan J."/>
            <person name="Park H.-J."/>
            <person name="Ramirez L."/>
            <person name="Alfaro M."/>
            <person name="Sun H."/>
            <person name="Tritt A."/>
            <person name="Yoshinaga Y."/>
            <person name="Zwiers L.-H."/>
            <person name="Turgeon B."/>
            <person name="Goodwin S."/>
            <person name="Spatafora J."/>
            <person name="Crous P."/>
            <person name="Grigoriev I."/>
        </authorList>
    </citation>
    <scope>NUCLEOTIDE SEQUENCE [LARGE SCALE GENOMIC DNA]</scope>
    <source>
        <strain evidence="2">CBS 304.66</strain>
    </source>
</reference>
<dbReference type="Proteomes" id="UP000800093">
    <property type="component" value="Unassembled WGS sequence"/>
</dbReference>
<dbReference type="OrthoDB" id="3768628at2759"/>
<protein>
    <submittedName>
        <fullName evidence="1">Uncharacterized protein</fullName>
    </submittedName>
</protein>
<dbReference type="EMBL" id="ML986717">
    <property type="protein sequence ID" value="KAF2259219.1"/>
    <property type="molecule type" value="Genomic_DNA"/>
</dbReference>
<evidence type="ECO:0000313" key="2">
    <source>
        <dbReference type="Proteomes" id="UP000800093"/>
    </source>
</evidence>
<gene>
    <name evidence="1" type="ORF">CC78DRAFT_537271</name>
</gene>